<reference evidence="1" key="1">
    <citation type="journal article" date="2014" name="Int. J. Syst. Evol. Microbiol.">
        <title>Complete genome sequence of Corynebacterium casei LMG S-19264T (=DSM 44701T), isolated from a smear-ripened cheese.</title>
        <authorList>
            <consortium name="US DOE Joint Genome Institute (JGI-PGF)"/>
            <person name="Walter F."/>
            <person name="Albersmeier A."/>
            <person name="Kalinowski J."/>
            <person name="Ruckert C."/>
        </authorList>
    </citation>
    <scope>NUCLEOTIDE SEQUENCE</scope>
    <source>
        <strain evidence="1">KCTC 12344</strain>
    </source>
</reference>
<evidence type="ECO:0000313" key="4">
    <source>
        <dbReference type="Proteomes" id="UP000619512"/>
    </source>
</evidence>
<keyword evidence="3" id="KW-1185">Reference proteome</keyword>
<protein>
    <submittedName>
        <fullName evidence="1">Uncharacterized protein</fullName>
    </submittedName>
</protein>
<reference evidence="2 3" key="2">
    <citation type="submission" date="2019-03" db="EMBL/GenBank/DDBJ databases">
        <title>Draft Genome Sequences of Six Type Strains of the Genus Massilia.</title>
        <authorList>
            <person name="Miess H."/>
            <person name="Frediansyhah A."/>
            <person name="Gross H."/>
        </authorList>
    </citation>
    <scope>NUCLEOTIDE SEQUENCE [LARGE SCALE GENOMIC DNA]</scope>
    <source>
        <strain evidence="2 3">DSM 17505</strain>
    </source>
</reference>
<dbReference type="Proteomes" id="UP000619512">
    <property type="component" value="Unassembled WGS sequence"/>
</dbReference>
<name>A0A4P7BE43_9BURK</name>
<dbReference type="EMBL" id="CP038026">
    <property type="protein sequence ID" value="QBQ36961.1"/>
    <property type="molecule type" value="Genomic_DNA"/>
</dbReference>
<sequence>MSLNELIQVCIAHNLDGYNIDLGVKSFAVNLLKPEMPVISIQLRSLDELLRMMKKADSTHIYIARGVFYLNALYSVTNSFPAARIYYLKTQDLMAVAAIGSFLEEHSVRLPPVNDAQLSQLIDDQCYPERYAKWHTQWEANSRTFKGLLDGRIQNTSVEQGIWLSSNGRCMFCESKTDRMSTATIMAEKGVLVGFQLCGEHETEAMNHPTLFNYICSKTGIPAPFFARATVVLHGKYALTITRHALLKDLDCENEKVSGATITAKRKSGFRVIVRQDALHDYAYIIQDPRRRPVSRIDSANHHHVAYGPDHVHRDLRKANKNKVEPSFTYGFVAADLKAIKKLIENAETQWQSKLAAQPFGKA</sequence>
<organism evidence="1 4">
    <name type="scientific">Pseudoduganella plicata</name>
    <dbReference type="NCBI Taxonomy" id="321984"/>
    <lineage>
        <taxon>Bacteria</taxon>
        <taxon>Pseudomonadati</taxon>
        <taxon>Pseudomonadota</taxon>
        <taxon>Betaproteobacteria</taxon>
        <taxon>Burkholderiales</taxon>
        <taxon>Oxalobacteraceae</taxon>
        <taxon>Telluria group</taxon>
        <taxon>Pseudoduganella</taxon>
    </lineage>
</organism>
<evidence type="ECO:0000313" key="3">
    <source>
        <dbReference type="Proteomes" id="UP000294359"/>
    </source>
</evidence>
<gene>
    <name evidence="2" type="ORF">E1742_12875</name>
    <name evidence="1" type="ORF">GCM10007388_46860</name>
</gene>
<evidence type="ECO:0000313" key="1">
    <source>
        <dbReference type="EMBL" id="GGZ07977.1"/>
    </source>
</evidence>
<dbReference type="RefSeq" id="WP_134385331.1">
    <property type="nucleotide sequence ID" value="NZ_BMWW01000011.1"/>
</dbReference>
<evidence type="ECO:0000313" key="2">
    <source>
        <dbReference type="EMBL" id="QBQ36961.1"/>
    </source>
</evidence>
<dbReference type="OrthoDB" id="8770010at2"/>
<accession>A0A4P7BE43</accession>
<dbReference type="AlphaFoldDB" id="A0A4P7BE43"/>
<proteinExistence type="predicted"/>
<dbReference type="Proteomes" id="UP000294359">
    <property type="component" value="Chromosome"/>
</dbReference>
<reference evidence="1" key="3">
    <citation type="submission" date="2022-12" db="EMBL/GenBank/DDBJ databases">
        <authorList>
            <person name="Sun Q."/>
            <person name="Kim S."/>
        </authorList>
    </citation>
    <scope>NUCLEOTIDE SEQUENCE</scope>
    <source>
        <strain evidence="1">KCTC 12344</strain>
    </source>
</reference>
<dbReference type="EMBL" id="BMWW01000011">
    <property type="protein sequence ID" value="GGZ07977.1"/>
    <property type="molecule type" value="Genomic_DNA"/>
</dbReference>